<gene>
    <name evidence="5" type="ORF">IW15_16285</name>
</gene>
<dbReference type="InterPro" id="IPR011006">
    <property type="entry name" value="CheY-like_superfamily"/>
</dbReference>
<dbReference type="RefSeq" id="WP_034713255.1">
    <property type="nucleotide sequence ID" value="NZ_JPRH01000007.1"/>
</dbReference>
<protein>
    <recommendedName>
        <fullName evidence="4">Response regulatory domain-containing protein</fullName>
    </recommendedName>
</protein>
<name>A0A086A3P3_9FLAO</name>
<dbReference type="Proteomes" id="UP000028705">
    <property type="component" value="Unassembled WGS sequence"/>
</dbReference>
<reference evidence="5 6" key="1">
    <citation type="submission" date="2014-07" db="EMBL/GenBank/DDBJ databases">
        <title>Genome of Chryseobacterium soli DSM 19298.</title>
        <authorList>
            <person name="Stropko S.J."/>
            <person name="Pipes S.E."/>
            <person name="Newman J."/>
        </authorList>
    </citation>
    <scope>NUCLEOTIDE SEQUENCE [LARGE SCALE GENOMIC DNA]</scope>
    <source>
        <strain evidence="5 6">DSM 19298</strain>
    </source>
</reference>
<dbReference type="STRING" id="445961.IW15_16285"/>
<dbReference type="OrthoDB" id="1260794at2"/>
<dbReference type="Gene3D" id="3.40.50.2300">
    <property type="match status" value="1"/>
</dbReference>
<keyword evidence="6" id="KW-1185">Reference proteome</keyword>
<dbReference type="GO" id="GO:0000160">
    <property type="term" value="P:phosphorelay signal transduction system"/>
    <property type="evidence" value="ECO:0007669"/>
    <property type="project" value="UniProtKB-KW"/>
</dbReference>
<dbReference type="InterPro" id="IPR050595">
    <property type="entry name" value="Bact_response_regulator"/>
</dbReference>
<proteinExistence type="predicted"/>
<dbReference type="SMART" id="SM00448">
    <property type="entry name" value="REC"/>
    <property type="match status" value="1"/>
</dbReference>
<dbReference type="EMBL" id="JPRH01000007">
    <property type="protein sequence ID" value="KFF11307.1"/>
    <property type="molecule type" value="Genomic_DNA"/>
</dbReference>
<keyword evidence="2" id="KW-0902">Two-component regulatory system</keyword>
<keyword evidence="1 3" id="KW-0597">Phosphoprotein</keyword>
<evidence type="ECO:0000256" key="1">
    <source>
        <dbReference type="ARBA" id="ARBA00022553"/>
    </source>
</evidence>
<dbReference type="eggNOG" id="COG0745">
    <property type="taxonomic scope" value="Bacteria"/>
</dbReference>
<dbReference type="InterPro" id="IPR001789">
    <property type="entry name" value="Sig_transdc_resp-reg_receiver"/>
</dbReference>
<feature type="domain" description="Response regulatory" evidence="4">
    <location>
        <begin position="4"/>
        <end position="118"/>
    </location>
</feature>
<evidence type="ECO:0000256" key="2">
    <source>
        <dbReference type="ARBA" id="ARBA00023012"/>
    </source>
</evidence>
<dbReference type="CDD" id="cd00156">
    <property type="entry name" value="REC"/>
    <property type="match status" value="1"/>
</dbReference>
<dbReference type="PANTHER" id="PTHR44591">
    <property type="entry name" value="STRESS RESPONSE REGULATOR PROTEIN 1"/>
    <property type="match status" value="1"/>
</dbReference>
<dbReference type="PROSITE" id="PS50110">
    <property type="entry name" value="RESPONSE_REGULATORY"/>
    <property type="match status" value="1"/>
</dbReference>
<evidence type="ECO:0000313" key="6">
    <source>
        <dbReference type="Proteomes" id="UP000028705"/>
    </source>
</evidence>
<evidence type="ECO:0000313" key="5">
    <source>
        <dbReference type="EMBL" id="KFF11307.1"/>
    </source>
</evidence>
<dbReference type="Pfam" id="PF00072">
    <property type="entry name" value="Response_reg"/>
    <property type="match status" value="1"/>
</dbReference>
<dbReference type="AlphaFoldDB" id="A0A086A3P3"/>
<evidence type="ECO:0000259" key="4">
    <source>
        <dbReference type="PROSITE" id="PS50110"/>
    </source>
</evidence>
<comment type="caution">
    <text evidence="5">The sequence shown here is derived from an EMBL/GenBank/DDBJ whole genome shotgun (WGS) entry which is preliminary data.</text>
</comment>
<organism evidence="5 6">
    <name type="scientific">Chryseobacterium soli</name>
    <dbReference type="NCBI Taxonomy" id="445961"/>
    <lineage>
        <taxon>Bacteria</taxon>
        <taxon>Pseudomonadati</taxon>
        <taxon>Bacteroidota</taxon>
        <taxon>Flavobacteriia</taxon>
        <taxon>Flavobacteriales</taxon>
        <taxon>Weeksellaceae</taxon>
        <taxon>Chryseobacterium group</taxon>
        <taxon>Chryseobacterium</taxon>
    </lineage>
</organism>
<dbReference type="PANTHER" id="PTHR44591:SF14">
    <property type="entry name" value="PROTEIN PILG"/>
    <property type="match status" value="1"/>
</dbReference>
<accession>A0A086A3P3</accession>
<feature type="modified residue" description="4-aspartylphosphate" evidence="3">
    <location>
        <position position="52"/>
    </location>
</feature>
<evidence type="ECO:0000256" key="3">
    <source>
        <dbReference type="PROSITE-ProRule" id="PRU00169"/>
    </source>
</evidence>
<dbReference type="SUPFAM" id="SSF52172">
    <property type="entry name" value="CheY-like"/>
    <property type="match status" value="1"/>
</dbReference>
<sequence length="118" mass="13240">MKKKVVLIQDNEDILDIMEQVLEDEGFDVTPSLTTEPIDKIDEIEPDVVIVDDHIKGNKKGSQVIEELKSDAETEDVSAVLTSTSPDVPKKAKECKADDYIEKPFDIDHMIDVVKKNT</sequence>